<accession>A0ABV6Z697</accession>
<keyword evidence="1" id="KW-0472">Membrane</keyword>
<proteinExistence type="predicted"/>
<feature type="transmembrane region" description="Helical" evidence="1">
    <location>
        <begin position="51"/>
        <end position="72"/>
    </location>
</feature>
<dbReference type="EMBL" id="JBHPBY010000666">
    <property type="protein sequence ID" value="MFC1853971.1"/>
    <property type="molecule type" value="Genomic_DNA"/>
</dbReference>
<evidence type="ECO:0000313" key="2">
    <source>
        <dbReference type="EMBL" id="MFC1853971.1"/>
    </source>
</evidence>
<reference evidence="2 3" key="1">
    <citation type="submission" date="2024-09" db="EMBL/GenBank/DDBJ databases">
        <title>Laminarin stimulates single cell rates of sulfate reduction while oxygen inhibits transcriptomic activity in coastal marine sediment.</title>
        <authorList>
            <person name="Lindsay M."/>
            <person name="Orcutt B."/>
            <person name="Emerson D."/>
            <person name="Stepanauskas R."/>
            <person name="D'Angelo T."/>
        </authorList>
    </citation>
    <scope>NUCLEOTIDE SEQUENCE [LARGE SCALE GENOMIC DNA]</scope>
    <source>
        <strain evidence="2">SAG AM-311-K15</strain>
    </source>
</reference>
<keyword evidence="1" id="KW-1133">Transmembrane helix</keyword>
<keyword evidence="1" id="KW-0812">Transmembrane</keyword>
<name>A0ABV6Z697_UNCC1</name>
<evidence type="ECO:0000256" key="1">
    <source>
        <dbReference type="SAM" id="Phobius"/>
    </source>
</evidence>
<comment type="caution">
    <text evidence="2">The sequence shown here is derived from an EMBL/GenBank/DDBJ whole genome shotgun (WGS) entry which is preliminary data.</text>
</comment>
<evidence type="ECO:0000313" key="3">
    <source>
        <dbReference type="Proteomes" id="UP001594351"/>
    </source>
</evidence>
<gene>
    <name evidence="2" type="ORF">ACFL27_27620</name>
</gene>
<protein>
    <submittedName>
        <fullName evidence="2">Uncharacterized protein</fullName>
    </submittedName>
</protein>
<dbReference type="Proteomes" id="UP001594351">
    <property type="component" value="Unassembled WGS sequence"/>
</dbReference>
<organism evidence="2 3">
    <name type="scientific">candidate division CSSED10-310 bacterium</name>
    <dbReference type="NCBI Taxonomy" id="2855610"/>
    <lineage>
        <taxon>Bacteria</taxon>
        <taxon>Bacteria division CSSED10-310</taxon>
    </lineage>
</organism>
<sequence length="85" mass="9686">MKDKKTDTFLIRGWPLKADRIRLTFSAQALNKPYQISVAEITIFALPWKDAAWILGNLAWLTLLALIVGLIYRQALRDACPETDL</sequence>
<keyword evidence="3" id="KW-1185">Reference proteome</keyword>